<dbReference type="Proteomes" id="UP001085076">
    <property type="component" value="Miscellaneous, Linkage group lg03"/>
</dbReference>
<dbReference type="SUPFAM" id="SSF48403">
    <property type="entry name" value="Ankyrin repeat"/>
    <property type="match status" value="1"/>
</dbReference>
<dbReference type="OrthoDB" id="1736171at2759"/>
<keyword evidence="2" id="KW-1185">Reference proteome</keyword>
<proteinExistence type="predicted"/>
<dbReference type="AlphaFoldDB" id="A0A9D5CRD9"/>
<reference evidence="1" key="2">
    <citation type="journal article" date="2022" name="Hortic Res">
        <title>The genome of Dioscorea zingiberensis sheds light on the biosynthesis, origin and evolution of the medicinally important diosgenin saponins.</title>
        <authorList>
            <person name="Li Y."/>
            <person name="Tan C."/>
            <person name="Li Z."/>
            <person name="Guo J."/>
            <person name="Li S."/>
            <person name="Chen X."/>
            <person name="Wang C."/>
            <person name="Dai X."/>
            <person name="Yang H."/>
            <person name="Song W."/>
            <person name="Hou L."/>
            <person name="Xu J."/>
            <person name="Tong Z."/>
            <person name="Xu A."/>
            <person name="Yuan X."/>
            <person name="Wang W."/>
            <person name="Yang Q."/>
            <person name="Chen L."/>
            <person name="Sun Z."/>
            <person name="Wang K."/>
            <person name="Pan B."/>
            <person name="Chen J."/>
            <person name="Bao Y."/>
            <person name="Liu F."/>
            <person name="Qi X."/>
            <person name="Gang D.R."/>
            <person name="Wen J."/>
            <person name="Li J."/>
        </authorList>
    </citation>
    <scope>NUCLEOTIDE SEQUENCE</scope>
    <source>
        <strain evidence="1">Dzin_1.0</strain>
    </source>
</reference>
<name>A0A9D5CRD9_9LILI</name>
<reference evidence="1" key="1">
    <citation type="submission" date="2021-03" db="EMBL/GenBank/DDBJ databases">
        <authorList>
            <person name="Li Z."/>
            <person name="Yang C."/>
        </authorList>
    </citation>
    <scope>NUCLEOTIDE SEQUENCE</scope>
    <source>
        <strain evidence="1">Dzin_1.0</strain>
        <tissue evidence="1">Leaf</tissue>
    </source>
</reference>
<sequence>MHSCQSRCVLIQFRYTMGEHRRSIVICFPIDWATANGHYDLVLSPRCSTGGRSEVHEGISGSSLVFRALPFCMLPLGEGRFRPACVFRLDLLETTIIPSDCSKLVFIITSDFRRLDRQMKLMKQLISRNIVDVRKIIIVGNHEGRSVVHTAVIDNAHSNLIELMMSVKSINLNIRDIDGMLPLNLLSQRPRSASSEILIKQLISAGGISNSKDNTERSAIVSQMKMQGLGSSPGTSFRISDAEIFLLKC</sequence>
<protein>
    <submittedName>
        <fullName evidence="1">Uncharacterized protein</fullName>
    </submittedName>
</protein>
<dbReference type="EMBL" id="JAGGNH010000003">
    <property type="protein sequence ID" value="KAJ0977519.1"/>
    <property type="molecule type" value="Genomic_DNA"/>
</dbReference>
<evidence type="ECO:0000313" key="2">
    <source>
        <dbReference type="Proteomes" id="UP001085076"/>
    </source>
</evidence>
<accession>A0A9D5CRD9</accession>
<dbReference type="Gene3D" id="1.25.40.20">
    <property type="entry name" value="Ankyrin repeat-containing domain"/>
    <property type="match status" value="1"/>
</dbReference>
<dbReference type="InterPro" id="IPR036770">
    <property type="entry name" value="Ankyrin_rpt-contain_sf"/>
</dbReference>
<organism evidence="1 2">
    <name type="scientific">Dioscorea zingiberensis</name>
    <dbReference type="NCBI Taxonomy" id="325984"/>
    <lineage>
        <taxon>Eukaryota</taxon>
        <taxon>Viridiplantae</taxon>
        <taxon>Streptophyta</taxon>
        <taxon>Embryophyta</taxon>
        <taxon>Tracheophyta</taxon>
        <taxon>Spermatophyta</taxon>
        <taxon>Magnoliopsida</taxon>
        <taxon>Liliopsida</taxon>
        <taxon>Dioscoreales</taxon>
        <taxon>Dioscoreaceae</taxon>
        <taxon>Dioscorea</taxon>
    </lineage>
</organism>
<gene>
    <name evidence="1" type="ORF">J5N97_012993</name>
</gene>
<comment type="caution">
    <text evidence="1">The sequence shown here is derived from an EMBL/GenBank/DDBJ whole genome shotgun (WGS) entry which is preliminary data.</text>
</comment>
<evidence type="ECO:0000313" key="1">
    <source>
        <dbReference type="EMBL" id="KAJ0977519.1"/>
    </source>
</evidence>